<feature type="chain" id="PRO_5045888514" evidence="1">
    <location>
        <begin position="33"/>
        <end position="169"/>
    </location>
</feature>
<keyword evidence="3" id="KW-1185">Reference proteome</keyword>
<sequence>MRVRTRQRTAAQTLSALALLGMLLLPAPDAAAAPASASAQAERATQSLLERADFLMASTYREFPAYARQREAPFDWDTDGCSRPTPQAWATVFRDACVMHDFGYHNYGNRGTTRLRLDPTETRRKAIDDRFLQEMQRICDDRPQTLANCQGAARTMHQAVRQYAGSAFY</sequence>
<feature type="signal peptide" evidence="1">
    <location>
        <begin position="1"/>
        <end position="32"/>
    </location>
</feature>
<reference evidence="3" key="1">
    <citation type="journal article" date="2019" name="Int. J. Syst. Evol. Microbiol.">
        <title>The Global Catalogue of Microorganisms (GCM) 10K type strain sequencing project: providing services to taxonomists for standard genome sequencing and annotation.</title>
        <authorList>
            <consortium name="The Broad Institute Genomics Platform"/>
            <consortium name="The Broad Institute Genome Sequencing Center for Infectious Disease"/>
            <person name="Wu L."/>
            <person name="Ma J."/>
        </authorList>
    </citation>
    <scope>NUCLEOTIDE SEQUENCE [LARGE SCALE GENOMIC DNA]</scope>
    <source>
        <strain evidence="3">CECT 8064</strain>
    </source>
</reference>
<dbReference type="GO" id="GO:0004623">
    <property type="term" value="F:phospholipase A2 activity"/>
    <property type="evidence" value="ECO:0007669"/>
    <property type="project" value="UniProtKB-EC"/>
</dbReference>
<dbReference type="InterPro" id="IPR036444">
    <property type="entry name" value="PLipase_A2_dom_sf"/>
</dbReference>
<comment type="caution">
    <text evidence="2">The sequence shown here is derived from an EMBL/GenBank/DDBJ whole genome shotgun (WGS) entry which is preliminary data.</text>
</comment>
<accession>A0ABV9BT44</accession>
<dbReference type="RefSeq" id="WP_417923989.1">
    <property type="nucleotide sequence ID" value="NZ_JBHSFS010000019.1"/>
</dbReference>
<protein>
    <submittedName>
        <fullName evidence="2">Phospholipase A2</fullName>
        <ecNumber evidence="2">3.1.1.4</ecNumber>
    </submittedName>
</protein>
<dbReference type="Pfam" id="PF09056">
    <property type="entry name" value="Phospholip_A2_3"/>
    <property type="match status" value="1"/>
</dbReference>
<dbReference type="SUPFAM" id="SSF48619">
    <property type="entry name" value="Phospholipase A2, PLA2"/>
    <property type="match status" value="1"/>
</dbReference>
<evidence type="ECO:0000313" key="3">
    <source>
        <dbReference type="Proteomes" id="UP001595990"/>
    </source>
</evidence>
<organism evidence="2 3">
    <name type="scientific">Streptomyces ehimensis</name>
    <dbReference type="NCBI Taxonomy" id="68195"/>
    <lineage>
        <taxon>Bacteria</taxon>
        <taxon>Bacillati</taxon>
        <taxon>Actinomycetota</taxon>
        <taxon>Actinomycetes</taxon>
        <taxon>Kitasatosporales</taxon>
        <taxon>Streptomycetaceae</taxon>
        <taxon>Streptomyces</taxon>
    </lineage>
</organism>
<evidence type="ECO:0000256" key="1">
    <source>
        <dbReference type="SAM" id="SignalP"/>
    </source>
</evidence>
<dbReference type="Gene3D" id="1.20.90.10">
    <property type="entry name" value="Phospholipase A2 domain"/>
    <property type="match status" value="1"/>
</dbReference>
<keyword evidence="1" id="KW-0732">Signal</keyword>
<dbReference type="InterPro" id="IPR015141">
    <property type="entry name" value="PLipase_A2_prok/fun"/>
</dbReference>
<evidence type="ECO:0000313" key="2">
    <source>
        <dbReference type="EMBL" id="MFC4517294.1"/>
    </source>
</evidence>
<gene>
    <name evidence="2" type="ORF">ACFPEN_30825</name>
</gene>
<proteinExistence type="predicted"/>
<name>A0ABV9BT44_9ACTN</name>
<dbReference type="EC" id="3.1.1.4" evidence="2"/>
<dbReference type="Proteomes" id="UP001595990">
    <property type="component" value="Unassembled WGS sequence"/>
</dbReference>
<keyword evidence="2" id="KW-0378">Hydrolase</keyword>
<dbReference type="EMBL" id="JBHSFS010000019">
    <property type="protein sequence ID" value="MFC4517294.1"/>
    <property type="molecule type" value="Genomic_DNA"/>
</dbReference>